<dbReference type="GO" id="GO:0043171">
    <property type="term" value="P:peptide catabolic process"/>
    <property type="evidence" value="ECO:0007669"/>
    <property type="project" value="TreeGrafter"/>
</dbReference>
<evidence type="ECO:0000256" key="3">
    <source>
        <dbReference type="ARBA" id="ARBA00022723"/>
    </source>
</evidence>
<dbReference type="FunFam" id="3.30.830.10:FF:000005">
    <property type="entry name" value="nardilysin isoform X1"/>
    <property type="match status" value="1"/>
</dbReference>
<dbReference type="InterPro" id="IPR011249">
    <property type="entry name" value="Metalloenz_LuxS/M16"/>
</dbReference>
<keyword evidence="2" id="KW-0645">Protease</keyword>
<evidence type="ECO:0000256" key="9">
    <source>
        <dbReference type="ARBA" id="ARBA00070422"/>
    </source>
</evidence>
<dbReference type="FunFam" id="3.30.830.10:FF:000003">
    <property type="entry name" value="Insulin-degrading enzyme"/>
    <property type="match status" value="1"/>
</dbReference>
<feature type="domain" description="Peptidase M16 C-terminal" evidence="15">
    <location>
        <begin position="297"/>
        <end position="476"/>
    </location>
</feature>
<dbReference type="InterPro" id="IPR050626">
    <property type="entry name" value="Peptidase_M16"/>
</dbReference>
<evidence type="ECO:0000256" key="1">
    <source>
        <dbReference type="ARBA" id="ARBA00007261"/>
    </source>
</evidence>
<feature type="region of interest" description="Disordered" evidence="13">
    <location>
        <begin position="18"/>
        <end position="43"/>
    </location>
</feature>
<evidence type="ECO:0000256" key="11">
    <source>
        <dbReference type="ARBA" id="ARBA00080349"/>
    </source>
</evidence>
<keyword evidence="19" id="KW-1185">Reference proteome</keyword>
<dbReference type="GO" id="GO:0004222">
    <property type="term" value="F:metalloendopeptidase activity"/>
    <property type="evidence" value="ECO:0007669"/>
    <property type="project" value="UniProtKB-EC"/>
</dbReference>
<evidence type="ECO:0000259" key="15">
    <source>
        <dbReference type="Pfam" id="PF05193"/>
    </source>
</evidence>
<dbReference type="EMBL" id="MTYJ01000002">
    <property type="protein sequence ID" value="OQV25668.1"/>
    <property type="molecule type" value="Genomic_DNA"/>
</dbReference>
<feature type="domain" description="Peptidase M16 N-terminal" evidence="14">
    <location>
        <begin position="133"/>
        <end position="268"/>
    </location>
</feature>
<evidence type="ECO:0000259" key="16">
    <source>
        <dbReference type="Pfam" id="PF16187"/>
    </source>
</evidence>
<dbReference type="InterPro" id="IPR032632">
    <property type="entry name" value="Peptidase_M16_M"/>
</dbReference>
<comment type="caution">
    <text evidence="18">The sequence shown here is derived from an EMBL/GenBank/DDBJ whole genome shotgun (WGS) entry which is preliminary data.</text>
</comment>
<evidence type="ECO:0000259" key="14">
    <source>
        <dbReference type="Pfam" id="PF00675"/>
    </source>
</evidence>
<evidence type="ECO:0000259" key="17">
    <source>
        <dbReference type="Pfam" id="PF22456"/>
    </source>
</evidence>
<proteinExistence type="inferred from homology"/>
<dbReference type="EC" id="3.4.24.56" evidence="8"/>
<keyword evidence="5" id="KW-0862">Zinc</keyword>
<accession>A0A1W0XE31</accession>
<dbReference type="GO" id="GO:0051603">
    <property type="term" value="P:proteolysis involved in protein catabolic process"/>
    <property type="evidence" value="ECO:0007669"/>
    <property type="project" value="TreeGrafter"/>
</dbReference>
<comment type="catalytic activity">
    <reaction evidence="7">
        <text>Degradation of insulin, glucagon and other polypeptides. No action on proteins.</text>
        <dbReference type="EC" id="3.4.24.56"/>
    </reaction>
</comment>
<comment type="similarity">
    <text evidence="1 12">Belongs to the peptidase M16 family.</text>
</comment>
<dbReference type="Pfam" id="PF16187">
    <property type="entry name" value="Peptidase_M16_M"/>
    <property type="match status" value="1"/>
</dbReference>
<dbReference type="GO" id="GO:0005829">
    <property type="term" value="C:cytosol"/>
    <property type="evidence" value="ECO:0007669"/>
    <property type="project" value="TreeGrafter"/>
</dbReference>
<dbReference type="PANTHER" id="PTHR43690">
    <property type="entry name" value="NARDILYSIN"/>
    <property type="match status" value="1"/>
</dbReference>
<keyword evidence="4" id="KW-0378">Hydrolase</keyword>
<dbReference type="Proteomes" id="UP000192578">
    <property type="component" value="Unassembled WGS sequence"/>
</dbReference>
<gene>
    <name evidence="18" type="ORF">BV898_00600</name>
</gene>
<organism evidence="18 19">
    <name type="scientific">Hypsibius exemplaris</name>
    <name type="common">Freshwater tardigrade</name>
    <dbReference type="NCBI Taxonomy" id="2072580"/>
    <lineage>
        <taxon>Eukaryota</taxon>
        <taxon>Metazoa</taxon>
        <taxon>Ecdysozoa</taxon>
        <taxon>Tardigrada</taxon>
        <taxon>Eutardigrada</taxon>
        <taxon>Parachela</taxon>
        <taxon>Hypsibioidea</taxon>
        <taxon>Hypsibiidae</taxon>
        <taxon>Hypsibius</taxon>
    </lineage>
</organism>
<feature type="compositionally biased region" description="Pro residues" evidence="13">
    <location>
        <begin position="1054"/>
        <end position="1063"/>
    </location>
</feature>
<dbReference type="InterPro" id="IPR001431">
    <property type="entry name" value="Pept_M16_Zn_BS"/>
</dbReference>
<protein>
    <recommendedName>
        <fullName evidence="9">Insulin-degrading enzyme</fullName>
        <ecNumber evidence="8">3.4.24.56</ecNumber>
    </recommendedName>
    <alternativeName>
        <fullName evidence="11">Insulin protease</fullName>
    </alternativeName>
    <alternativeName>
        <fullName evidence="10">Insulysin</fullName>
    </alternativeName>
</protein>
<dbReference type="AlphaFoldDB" id="A0A1W0XE31"/>
<feature type="domain" description="Peptidase M16 middle/third" evidence="16">
    <location>
        <begin position="482"/>
        <end position="763"/>
    </location>
</feature>
<dbReference type="GO" id="GO:0005739">
    <property type="term" value="C:mitochondrion"/>
    <property type="evidence" value="ECO:0007669"/>
    <property type="project" value="TreeGrafter"/>
</dbReference>
<feature type="domain" description="Coenzyme PQQ synthesis protein F-like C-terminal lobe" evidence="17">
    <location>
        <begin position="867"/>
        <end position="965"/>
    </location>
</feature>
<feature type="region of interest" description="Disordered" evidence="13">
    <location>
        <begin position="246"/>
        <end position="274"/>
    </location>
</feature>
<name>A0A1W0XE31_HYPEX</name>
<dbReference type="SUPFAM" id="SSF63411">
    <property type="entry name" value="LuxS/MPP-like metallohydrolase"/>
    <property type="match status" value="4"/>
</dbReference>
<evidence type="ECO:0000256" key="5">
    <source>
        <dbReference type="ARBA" id="ARBA00022833"/>
    </source>
</evidence>
<keyword evidence="3" id="KW-0479">Metal-binding</keyword>
<reference evidence="19" key="1">
    <citation type="submission" date="2017-01" db="EMBL/GenBank/DDBJ databases">
        <title>Comparative genomics of anhydrobiosis in the tardigrade Hypsibius dujardini.</title>
        <authorList>
            <person name="Yoshida Y."/>
            <person name="Koutsovoulos G."/>
            <person name="Laetsch D."/>
            <person name="Stevens L."/>
            <person name="Kumar S."/>
            <person name="Horikawa D."/>
            <person name="Ishino K."/>
            <person name="Komine S."/>
            <person name="Tomita M."/>
            <person name="Blaxter M."/>
            <person name="Arakawa K."/>
        </authorList>
    </citation>
    <scope>NUCLEOTIDE SEQUENCE [LARGE SCALE GENOMIC DNA]</scope>
    <source>
        <strain evidence="19">Z151</strain>
    </source>
</reference>
<evidence type="ECO:0000313" key="18">
    <source>
        <dbReference type="EMBL" id="OQV25668.1"/>
    </source>
</evidence>
<evidence type="ECO:0000256" key="7">
    <source>
        <dbReference type="ARBA" id="ARBA00052248"/>
    </source>
</evidence>
<dbReference type="Pfam" id="PF05193">
    <property type="entry name" value="Peptidase_M16_C"/>
    <property type="match status" value="1"/>
</dbReference>
<dbReference type="FunFam" id="3.30.830.10:FF:000004">
    <property type="entry name" value="Putative insulin-degrading enzyme"/>
    <property type="match status" value="1"/>
</dbReference>
<keyword evidence="6" id="KW-0482">Metalloprotease</keyword>
<evidence type="ECO:0000256" key="6">
    <source>
        <dbReference type="ARBA" id="ARBA00023049"/>
    </source>
</evidence>
<evidence type="ECO:0000256" key="2">
    <source>
        <dbReference type="ARBA" id="ARBA00022670"/>
    </source>
</evidence>
<evidence type="ECO:0000256" key="13">
    <source>
        <dbReference type="SAM" id="MobiDB-lite"/>
    </source>
</evidence>
<dbReference type="PROSITE" id="PS00143">
    <property type="entry name" value="INSULINASE"/>
    <property type="match status" value="1"/>
</dbReference>
<dbReference type="InterPro" id="IPR007863">
    <property type="entry name" value="Peptidase_M16_C"/>
</dbReference>
<evidence type="ECO:0000313" key="19">
    <source>
        <dbReference type="Proteomes" id="UP000192578"/>
    </source>
</evidence>
<evidence type="ECO:0000256" key="12">
    <source>
        <dbReference type="RuleBase" id="RU004447"/>
    </source>
</evidence>
<dbReference type="InterPro" id="IPR054734">
    <property type="entry name" value="PqqF-like_C_4"/>
</dbReference>
<feature type="compositionally biased region" description="Polar residues" evidence="13">
    <location>
        <begin position="252"/>
        <end position="266"/>
    </location>
</feature>
<dbReference type="InterPro" id="IPR011765">
    <property type="entry name" value="Pept_M16_N"/>
</dbReference>
<sequence length="1103" mass="124591">MWFSLAAACHMHKSCTVNQNRSPRTQQSRSSVPKPKVRLGPEAEEGVCPNCEGNISTNLTYESGQHAANMNVYHDRDDCHGCCSIDPPGVQDVINSCPNCNFVFGRSDVVDHFPKPLQDQRLYRGLVLENDLKVLLISDPKTEKAAAALDVNIGCMSDPWKLQGLAHFLEHMLFLGTEKYPEENAFEKYVSERGGEYNAFTAEENTNFHFNVAAEFLATSLDRFAQFFISPLLTESGTEREVNAVNSEHENNLSNDGSRIDQLNRSTGDEKHDFNKFGTGSKETLWFKPRREGISVRDELKKFHDTYYSSNIMCLAVLGTETLDELGEMVLGLFNDVPNKKVTPPDWTGNFPFKAQHLEKQLHVVPVADIRQLSVVWNIHDLHPFYKTRPGHHLGGLIGHEGPGSLLSALKSKGWSSSLYSGDTAGAKGFQFFTVGVSLTEDGLAHVNDIVTMIFQYLNLLRKSGPQERIWHEEQQIEDMKFRFRDTEKPLEYCQGLAMMMQKYPMSEVLSASTLLTKYDAKAISDLLDLLTPEGIRISILSKTFAKASNNKEPIYGTEYELKDIPKELIAMWSKAGLNGELALPPPNAFIPQKFDILQPPSKVQQFPVLIRKTDFARLWYLQDVEHRLPKACALFELCSPIVYKNPTYAVMAHLFVELFRDALNELVYIAALTDMNYSLEQSQYGFVLSVSGYDDKLDVLLDMLIGRLVNFKPDEKRFHIIKEEAGRQLKNFFASEPSKQSMWYFNVIMSEICFPKEDLIEALDTLSYEKFTGLVPEVFSKIYVEGFIYGNTSRKKADFLLDEVEVALRRAGSHPIAPVNRSRLVNLLNGSDLVYHRLNDIHKSSSVTTYYQCASENPKTNMLLELFAQITGEPCFDVLRTKEQLGYVVFSSVKNVSGVLGLQVLVQSHRTPEYVDQRIENFIREMQPFVSQLSAEEFKTHVEALAAHRLEKPKTIAQQATKYWNEIFSRQYNFDRDRLEVAELRNLTQVDLNQFISDYLLAGGANRKKCTIHITSTVPANAPSRHRRAIGSEEGDGDSSEGDFSDEEDAVPPVDPVTPDPIPAIGGGSKCEPISDIELFKKRMGFHPLPPVYSDINTVFAE</sequence>
<evidence type="ECO:0000256" key="10">
    <source>
        <dbReference type="ARBA" id="ARBA00074992"/>
    </source>
</evidence>
<dbReference type="Pfam" id="PF00675">
    <property type="entry name" value="Peptidase_M16"/>
    <property type="match status" value="1"/>
</dbReference>
<evidence type="ECO:0000256" key="8">
    <source>
        <dbReference type="ARBA" id="ARBA00066874"/>
    </source>
</evidence>
<evidence type="ECO:0000256" key="4">
    <source>
        <dbReference type="ARBA" id="ARBA00022801"/>
    </source>
</evidence>
<feature type="region of interest" description="Disordered" evidence="13">
    <location>
        <begin position="1022"/>
        <end position="1071"/>
    </location>
</feature>
<feature type="compositionally biased region" description="Acidic residues" evidence="13">
    <location>
        <begin position="1034"/>
        <end position="1051"/>
    </location>
</feature>
<dbReference type="Pfam" id="PF22456">
    <property type="entry name" value="PqqF-like_C_4"/>
    <property type="match status" value="1"/>
</dbReference>
<dbReference type="OrthoDB" id="952271at2759"/>
<dbReference type="GO" id="GO:0046872">
    <property type="term" value="F:metal ion binding"/>
    <property type="evidence" value="ECO:0007669"/>
    <property type="project" value="UniProtKB-KW"/>
</dbReference>
<dbReference type="Gene3D" id="3.30.830.10">
    <property type="entry name" value="Metalloenzyme, LuxS/M16 peptidase-like"/>
    <property type="match status" value="4"/>
</dbReference>
<feature type="compositionally biased region" description="Polar residues" evidence="13">
    <location>
        <begin position="18"/>
        <end position="31"/>
    </location>
</feature>
<dbReference type="PANTHER" id="PTHR43690:SF18">
    <property type="entry name" value="INSULIN-DEGRADING ENZYME-RELATED"/>
    <property type="match status" value="1"/>
</dbReference>